<evidence type="ECO:0000313" key="3">
    <source>
        <dbReference type="Proteomes" id="UP000243978"/>
    </source>
</evidence>
<dbReference type="RefSeq" id="WP_107844850.1">
    <property type="nucleotide sequence ID" value="NZ_QBKS01000001.1"/>
</dbReference>
<gene>
    <name evidence="2" type="ORF">C8N43_1336</name>
</gene>
<keyword evidence="1" id="KW-1133">Transmembrane helix</keyword>
<reference evidence="2 3" key="1">
    <citation type="submission" date="2018-04" db="EMBL/GenBank/DDBJ databases">
        <title>Genomic Encyclopedia of Archaeal and Bacterial Type Strains, Phase II (KMG-II): from individual species to whole genera.</title>
        <authorList>
            <person name="Goeker M."/>
        </authorList>
    </citation>
    <scope>NUCLEOTIDE SEQUENCE [LARGE SCALE GENOMIC DNA]</scope>
    <source>
        <strain evidence="2 3">DSM 100977</strain>
    </source>
</reference>
<dbReference type="Proteomes" id="UP000243978">
    <property type="component" value="Unassembled WGS sequence"/>
</dbReference>
<organism evidence="2 3">
    <name type="scientific">Litoreibacter ponti</name>
    <dbReference type="NCBI Taxonomy" id="1510457"/>
    <lineage>
        <taxon>Bacteria</taxon>
        <taxon>Pseudomonadati</taxon>
        <taxon>Pseudomonadota</taxon>
        <taxon>Alphaproteobacteria</taxon>
        <taxon>Rhodobacterales</taxon>
        <taxon>Roseobacteraceae</taxon>
        <taxon>Litoreibacter</taxon>
    </lineage>
</organism>
<dbReference type="OrthoDB" id="8115457at2"/>
<feature type="transmembrane region" description="Helical" evidence="1">
    <location>
        <begin position="46"/>
        <end position="70"/>
    </location>
</feature>
<keyword evidence="1" id="KW-0472">Membrane</keyword>
<evidence type="ECO:0000313" key="2">
    <source>
        <dbReference type="EMBL" id="PTX56674.1"/>
    </source>
</evidence>
<proteinExistence type="predicted"/>
<dbReference type="EMBL" id="QBKS01000001">
    <property type="protein sequence ID" value="PTX56674.1"/>
    <property type="molecule type" value="Genomic_DNA"/>
</dbReference>
<dbReference type="AlphaFoldDB" id="A0A2T6BKT9"/>
<name>A0A2T6BKT9_9RHOB</name>
<comment type="caution">
    <text evidence="2">The sequence shown here is derived from an EMBL/GenBank/DDBJ whole genome shotgun (WGS) entry which is preliminary data.</text>
</comment>
<keyword evidence="1" id="KW-0812">Transmembrane</keyword>
<accession>A0A2T6BKT9</accession>
<evidence type="ECO:0000256" key="1">
    <source>
        <dbReference type="SAM" id="Phobius"/>
    </source>
</evidence>
<keyword evidence="3" id="KW-1185">Reference proteome</keyword>
<protein>
    <submittedName>
        <fullName evidence="2">Uncharacterized protein</fullName>
    </submittedName>
</protein>
<feature type="transmembrane region" description="Helical" evidence="1">
    <location>
        <begin position="12"/>
        <end position="34"/>
    </location>
</feature>
<sequence>MPTHIKFMLRHAALGSLAGLVFSVLLVWLDVAGLRHLVLATADGPLAFTIMVVLFASTFGGVQIAIAVMAQQEPPAPPKGPRPNALVPVRVEVTEPPQT</sequence>